<protein>
    <submittedName>
        <fullName evidence="2 3">Uncharacterized protein</fullName>
    </submittedName>
</protein>
<evidence type="ECO:0000256" key="1">
    <source>
        <dbReference type="SAM" id="MobiDB-lite"/>
    </source>
</evidence>
<evidence type="ECO:0000313" key="3">
    <source>
        <dbReference type="EnsemblFungi" id="PTTG_30425-t43_1-p1"/>
    </source>
</evidence>
<organism evidence="2">
    <name type="scientific">Puccinia triticina (isolate 1-1 / race 1 (BBBD))</name>
    <name type="common">Brown leaf rust fungus</name>
    <dbReference type="NCBI Taxonomy" id="630390"/>
    <lineage>
        <taxon>Eukaryota</taxon>
        <taxon>Fungi</taxon>
        <taxon>Dikarya</taxon>
        <taxon>Basidiomycota</taxon>
        <taxon>Pucciniomycotina</taxon>
        <taxon>Pucciniomycetes</taxon>
        <taxon>Pucciniales</taxon>
        <taxon>Pucciniaceae</taxon>
        <taxon>Puccinia</taxon>
    </lineage>
</organism>
<dbReference type="Proteomes" id="UP000005240">
    <property type="component" value="Unassembled WGS sequence"/>
</dbReference>
<reference evidence="3 4" key="3">
    <citation type="journal article" date="2017" name="G3 (Bethesda)">
        <title>Comparative analysis highlights variable genome content of wheat rusts and divergence of the mating loci.</title>
        <authorList>
            <person name="Cuomo C.A."/>
            <person name="Bakkeren G."/>
            <person name="Khalil H.B."/>
            <person name="Panwar V."/>
            <person name="Joly D."/>
            <person name="Linning R."/>
            <person name="Sakthikumar S."/>
            <person name="Song X."/>
            <person name="Adiconis X."/>
            <person name="Fan L."/>
            <person name="Goldberg J.M."/>
            <person name="Levin J.Z."/>
            <person name="Young S."/>
            <person name="Zeng Q."/>
            <person name="Anikster Y."/>
            <person name="Bruce M."/>
            <person name="Wang M."/>
            <person name="Yin C."/>
            <person name="McCallum B."/>
            <person name="Szabo L.J."/>
            <person name="Hulbert S."/>
            <person name="Chen X."/>
            <person name="Fellers J.P."/>
        </authorList>
    </citation>
    <scope>NUCLEOTIDE SEQUENCE</scope>
    <source>
        <strain evidence="3">isolate 1-1 / race 1 (BBBD)</strain>
        <strain evidence="4">Isolate 1-1 / race 1 (BBBD)</strain>
    </source>
</reference>
<feature type="compositionally biased region" description="Low complexity" evidence="1">
    <location>
        <begin position="53"/>
        <end position="65"/>
    </location>
</feature>
<dbReference type="AlphaFoldDB" id="A0A180FZJ2"/>
<feature type="non-terminal residue" evidence="2">
    <location>
        <position position="127"/>
    </location>
</feature>
<dbReference type="EMBL" id="ADAS02003567">
    <property type="protein sequence ID" value="OAV85569.1"/>
    <property type="molecule type" value="Genomic_DNA"/>
</dbReference>
<reference evidence="2" key="1">
    <citation type="submission" date="2009-11" db="EMBL/GenBank/DDBJ databases">
        <authorList>
            <consortium name="The Broad Institute Genome Sequencing Platform"/>
            <person name="Ward D."/>
            <person name="Feldgarden M."/>
            <person name="Earl A."/>
            <person name="Young S.K."/>
            <person name="Zeng Q."/>
            <person name="Koehrsen M."/>
            <person name="Alvarado L."/>
            <person name="Berlin A."/>
            <person name="Bochicchio J."/>
            <person name="Borenstein D."/>
            <person name="Chapman S.B."/>
            <person name="Chen Z."/>
            <person name="Engels R."/>
            <person name="Freedman E."/>
            <person name="Gellesch M."/>
            <person name="Goldberg J."/>
            <person name="Griggs A."/>
            <person name="Gujja S."/>
            <person name="Heilman E."/>
            <person name="Heiman D."/>
            <person name="Hepburn T."/>
            <person name="Howarth C."/>
            <person name="Jen D."/>
            <person name="Larson L."/>
            <person name="Lewis B."/>
            <person name="Mehta T."/>
            <person name="Park D."/>
            <person name="Pearson M."/>
            <person name="Roberts A."/>
            <person name="Saif S."/>
            <person name="Shea T."/>
            <person name="Shenoy N."/>
            <person name="Sisk P."/>
            <person name="Stolte C."/>
            <person name="Sykes S."/>
            <person name="Thomson T."/>
            <person name="Walk T."/>
            <person name="White J."/>
            <person name="Yandava C."/>
            <person name="Izard J."/>
            <person name="Baranova O.V."/>
            <person name="Blanton J.M."/>
            <person name="Tanner A.C."/>
            <person name="Dewhirst F.E."/>
            <person name="Haas B."/>
            <person name="Nusbaum C."/>
            <person name="Birren B."/>
        </authorList>
    </citation>
    <scope>NUCLEOTIDE SEQUENCE [LARGE SCALE GENOMIC DNA]</scope>
    <source>
        <strain evidence="2">1-1 BBBD Race 1</strain>
    </source>
</reference>
<proteinExistence type="predicted"/>
<feature type="non-terminal residue" evidence="2">
    <location>
        <position position="1"/>
    </location>
</feature>
<sequence length="127" mass="13192">YIDNGPDRRGHYDSTGDALIYYQMGRMDGERANQPSDPAPPPVLTNPPSGATPSSIPSSEPPESSADPGCCSGVCTEPLISTSSSPDPDTCFQCLPSADKVAEGLTSTLTQCSEVMPSPEAILSLCV</sequence>
<evidence type="ECO:0000313" key="2">
    <source>
        <dbReference type="EMBL" id="OAV85569.1"/>
    </source>
</evidence>
<feature type="region of interest" description="Disordered" evidence="1">
    <location>
        <begin position="25"/>
        <end position="69"/>
    </location>
</feature>
<gene>
    <name evidence="2" type="ORF">PTTG_30425</name>
</gene>
<evidence type="ECO:0000313" key="4">
    <source>
        <dbReference type="Proteomes" id="UP000005240"/>
    </source>
</evidence>
<reference evidence="2" key="2">
    <citation type="submission" date="2016-05" db="EMBL/GenBank/DDBJ databases">
        <title>Comparative analysis highlights variable genome content of wheat rusts and divergence of the mating loci.</title>
        <authorList>
            <person name="Cuomo C.A."/>
            <person name="Bakkeren G."/>
            <person name="Szabo L."/>
            <person name="Khalil H."/>
            <person name="Joly D."/>
            <person name="Goldberg J."/>
            <person name="Young S."/>
            <person name="Zeng Q."/>
            <person name="Fellers J."/>
        </authorList>
    </citation>
    <scope>NUCLEOTIDE SEQUENCE [LARGE SCALE GENOMIC DNA]</scope>
    <source>
        <strain evidence="2">1-1 BBBD Race 1</strain>
    </source>
</reference>
<accession>A0A180FZJ2</accession>
<dbReference type="VEuPathDB" id="FungiDB:PTTG_30425"/>
<reference evidence="3" key="4">
    <citation type="submission" date="2025-05" db="UniProtKB">
        <authorList>
            <consortium name="EnsemblFungi"/>
        </authorList>
    </citation>
    <scope>IDENTIFICATION</scope>
    <source>
        <strain evidence="3">isolate 1-1 / race 1 (BBBD)</strain>
    </source>
</reference>
<name>A0A180FZJ2_PUCT1</name>
<keyword evidence="4" id="KW-1185">Reference proteome</keyword>
<dbReference type="EnsemblFungi" id="PTTG_30425-t43_1">
    <property type="protein sequence ID" value="PTTG_30425-t43_1-p1"/>
    <property type="gene ID" value="PTTG_30425"/>
</dbReference>